<reference evidence="1 2" key="1">
    <citation type="submission" date="2017-09" db="EMBL/GenBank/DDBJ databases">
        <authorList>
            <person name="Ehlers B."/>
            <person name="Leendertz F.H."/>
        </authorList>
    </citation>
    <scope>NUCLEOTIDE SEQUENCE [LARGE SCALE GENOMIC DNA]</scope>
    <source>
        <strain evidence="1 2">DSM 18289</strain>
    </source>
</reference>
<dbReference type="Proteomes" id="UP000219439">
    <property type="component" value="Unassembled WGS sequence"/>
</dbReference>
<organism evidence="1 2">
    <name type="scientific">Cohaesibacter gelatinilyticus</name>
    <dbReference type="NCBI Taxonomy" id="372072"/>
    <lineage>
        <taxon>Bacteria</taxon>
        <taxon>Pseudomonadati</taxon>
        <taxon>Pseudomonadota</taxon>
        <taxon>Alphaproteobacteria</taxon>
        <taxon>Hyphomicrobiales</taxon>
        <taxon>Cohaesibacteraceae</taxon>
    </lineage>
</organism>
<protein>
    <submittedName>
        <fullName evidence="1">Uncharacterized protein</fullName>
    </submittedName>
</protein>
<gene>
    <name evidence="1" type="ORF">SAMN06265368_3178</name>
</gene>
<name>A0A285PED2_9HYPH</name>
<accession>A0A285PED2</accession>
<dbReference type="EMBL" id="OBEL01000003">
    <property type="protein sequence ID" value="SNZ20079.1"/>
    <property type="molecule type" value="Genomic_DNA"/>
</dbReference>
<sequence>MSTRATLTISDKHDSFDIYRHHDGYPNGPHGVIKDIRAAVDKAWLLPHFEAGDFAAATVAQMKQSPGSVYLTHEAARHSDRSFHCEVSFAENALQVVVHDYAARVDDVIPKFEGSIEEAVEHYEADRDYDGEPIFEHRTVAMPVEGIDVIASALDAAALDINQACKWRPDQDSKRALDQILMAKALCR</sequence>
<keyword evidence="2" id="KW-1185">Reference proteome</keyword>
<dbReference type="AlphaFoldDB" id="A0A285PED2"/>
<evidence type="ECO:0000313" key="2">
    <source>
        <dbReference type="Proteomes" id="UP000219439"/>
    </source>
</evidence>
<proteinExistence type="predicted"/>
<evidence type="ECO:0000313" key="1">
    <source>
        <dbReference type="EMBL" id="SNZ20079.1"/>
    </source>
</evidence>